<evidence type="ECO:0000256" key="4">
    <source>
        <dbReference type="ARBA" id="ARBA00022692"/>
    </source>
</evidence>
<feature type="transmembrane region" description="Helical" evidence="7">
    <location>
        <begin position="295"/>
        <end position="315"/>
    </location>
</feature>
<evidence type="ECO:0000313" key="9">
    <source>
        <dbReference type="EMBL" id="REE85134.1"/>
    </source>
</evidence>
<dbReference type="PROSITE" id="PS50928">
    <property type="entry name" value="ABC_TM1"/>
    <property type="match status" value="1"/>
</dbReference>
<organism evidence="9 10">
    <name type="scientific">Paenibacillus taihuensis</name>
    <dbReference type="NCBI Taxonomy" id="1156355"/>
    <lineage>
        <taxon>Bacteria</taxon>
        <taxon>Bacillati</taxon>
        <taxon>Bacillota</taxon>
        <taxon>Bacilli</taxon>
        <taxon>Bacillales</taxon>
        <taxon>Paenibacillaceae</taxon>
        <taxon>Paenibacillus</taxon>
    </lineage>
</organism>
<dbReference type="InterPro" id="IPR051393">
    <property type="entry name" value="ABC_transporter_permease"/>
</dbReference>
<dbReference type="EMBL" id="QTTN01000013">
    <property type="protein sequence ID" value="REE85134.1"/>
    <property type="molecule type" value="Genomic_DNA"/>
</dbReference>
<keyword evidence="10" id="KW-1185">Reference proteome</keyword>
<accession>A0A3D9S5E8</accession>
<sequence>MKSISETANANVPKPVAAAPAFRTRNGFIKDLMRNHSLYIMFLPVGLLLLVFNYLPLAGLIIAFKNYDFDGGIFGSAWAKPILNNFDYLISSDAAYRAVRNTILLNALFIAVGLVFEVGLALMINELRNKVFKRVTQSITFLPFFISWIVVGVFTYNLLNYENGAINRIVEYFGFHPIDFYSQPGLWPLILTIAIRWKVTGYGTIIYLAALAGIDNSYYEAASIDGASRWQQIRYISIPMLRPTIIILTLLAVGRIMNADFGMFYAMVGDASLLYPTTDVIDTLVYRSLRKSGDIGMASAAGFIQSTVAFVLVLGSNWAARRIDKDSAIF</sequence>
<protein>
    <submittedName>
        <fullName evidence="9">Putative aldouronate transport system permease protein</fullName>
    </submittedName>
</protein>
<evidence type="ECO:0000256" key="3">
    <source>
        <dbReference type="ARBA" id="ARBA00022475"/>
    </source>
</evidence>
<dbReference type="InterPro" id="IPR000515">
    <property type="entry name" value="MetI-like"/>
</dbReference>
<feature type="transmembrane region" description="Helical" evidence="7">
    <location>
        <begin position="103"/>
        <end position="127"/>
    </location>
</feature>
<keyword evidence="3" id="KW-1003">Cell membrane</keyword>
<name>A0A3D9S5E8_9BACL</name>
<evidence type="ECO:0000259" key="8">
    <source>
        <dbReference type="PROSITE" id="PS50928"/>
    </source>
</evidence>
<dbReference type="GO" id="GO:0055085">
    <property type="term" value="P:transmembrane transport"/>
    <property type="evidence" value="ECO:0007669"/>
    <property type="project" value="InterPro"/>
</dbReference>
<reference evidence="9 10" key="1">
    <citation type="submission" date="2018-08" db="EMBL/GenBank/DDBJ databases">
        <title>Genomic Encyclopedia of Type Strains, Phase III (KMG-III): the genomes of soil and plant-associated and newly described type strains.</title>
        <authorList>
            <person name="Whitman W."/>
        </authorList>
    </citation>
    <scope>NUCLEOTIDE SEQUENCE [LARGE SCALE GENOMIC DNA]</scope>
    <source>
        <strain evidence="9 10">CGMCC 1.10966</strain>
    </source>
</reference>
<feature type="transmembrane region" description="Helical" evidence="7">
    <location>
        <begin position="235"/>
        <end position="257"/>
    </location>
</feature>
<dbReference type="Proteomes" id="UP000256304">
    <property type="component" value="Unassembled WGS sequence"/>
</dbReference>
<dbReference type="CDD" id="cd06261">
    <property type="entry name" value="TM_PBP2"/>
    <property type="match status" value="1"/>
</dbReference>
<gene>
    <name evidence="9" type="ORF">A8990_11352</name>
</gene>
<dbReference type="SUPFAM" id="SSF161098">
    <property type="entry name" value="MetI-like"/>
    <property type="match status" value="1"/>
</dbReference>
<comment type="subcellular location">
    <subcellularLocation>
        <location evidence="1 7">Cell membrane</location>
        <topology evidence="1 7">Multi-pass membrane protein</topology>
    </subcellularLocation>
</comment>
<evidence type="ECO:0000256" key="5">
    <source>
        <dbReference type="ARBA" id="ARBA00022989"/>
    </source>
</evidence>
<feature type="transmembrane region" description="Helical" evidence="7">
    <location>
        <begin position="186"/>
        <end position="214"/>
    </location>
</feature>
<evidence type="ECO:0000256" key="6">
    <source>
        <dbReference type="ARBA" id="ARBA00023136"/>
    </source>
</evidence>
<evidence type="ECO:0000256" key="1">
    <source>
        <dbReference type="ARBA" id="ARBA00004651"/>
    </source>
</evidence>
<dbReference type="Pfam" id="PF00528">
    <property type="entry name" value="BPD_transp_1"/>
    <property type="match status" value="1"/>
</dbReference>
<feature type="domain" description="ABC transmembrane type-1" evidence="8">
    <location>
        <begin position="99"/>
        <end position="316"/>
    </location>
</feature>
<dbReference type="InterPro" id="IPR035906">
    <property type="entry name" value="MetI-like_sf"/>
</dbReference>
<keyword evidence="5 7" id="KW-1133">Transmembrane helix</keyword>
<keyword evidence="4 7" id="KW-0812">Transmembrane</keyword>
<feature type="transmembrane region" description="Helical" evidence="7">
    <location>
        <begin position="38"/>
        <end position="64"/>
    </location>
</feature>
<comment type="similarity">
    <text evidence="7">Belongs to the binding-protein-dependent transport system permease family.</text>
</comment>
<keyword evidence="2 7" id="KW-0813">Transport</keyword>
<keyword evidence="6 7" id="KW-0472">Membrane</keyword>
<evidence type="ECO:0000313" key="10">
    <source>
        <dbReference type="Proteomes" id="UP000256304"/>
    </source>
</evidence>
<dbReference type="PANTHER" id="PTHR30193:SF44">
    <property type="entry name" value="LACTOSE TRANSPORT SYSTEM PERMEASE PROTEIN LACF"/>
    <property type="match status" value="1"/>
</dbReference>
<dbReference type="OrthoDB" id="9785836at2"/>
<evidence type="ECO:0000256" key="2">
    <source>
        <dbReference type="ARBA" id="ARBA00022448"/>
    </source>
</evidence>
<dbReference type="PANTHER" id="PTHR30193">
    <property type="entry name" value="ABC TRANSPORTER PERMEASE PROTEIN"/>
    <property type="match status" value="1"/>
</dbReference>
<feature type="transmembrane region" description="Helical" evidence="7">
    <location>
        <begin position="139"/>
        <end position="159"/>
    </location>
</feature>
<dbReference type="Gene3D" id="1.10.3720.10">
    <property type="entry name" value="MetI-like"/>
    <property type="match status" value="1"/>
</dbReference>
<dbReference type="RefSeq" id="WP_116189445.1">
    <property type="nucleotide sequence ID" value="NZ_QTTN01000013.1"/>
</dbReference>
<dbReference type="GO" id="GO:0005886">
    <property type="term" value="C:plasma membrane"/>
    <property type="evidence" value="ECO:0007669"/>
    <property type="project" value="UniProtKB-SubCell"/>
</dbReference>
<evidence type="ECO:0000256" key="7">
    <source>
        <dbReference type="RuleBase" id="RU363032"/>
    </source>
</evidence>
<comment type="caution">
    <text evidence="9">The sequence shown here is derived from an EMBL/GenBank/DDBJ whole genome shotgun (WGS) entry which is preliminary data.</text>
</comment>
<dbReference type="AlphaFoldDB" id="A0A3D9S5E8"/>
<proteinExistence type="inferred from homology"/>